<keyword evidence="3" id="KW-1185">Reference proteome</keyword>
<reference evidence="2 3" key="1">
    <citation type="submission" date="2018-11" db="EMBL/GenBank/DDBJ databases">
        <authorList>
            <consortium name="Pathogen Informatics"/>
        </authorList>
    </citation>
    <scope>NUCLEOTIDE SEQUENCE [LARGE SCALE GENOMIC DNA]</scope>
</reference>
<dbReference type="Proteomes" id="UP000281553">
    <property type="component" value="Unassembled WGS sequence"/>
</dbReference>
<sequence>MIPTGLSECSLYVFKQARASERYDQLVAKAKTLLRESCASPDKAPVSESPTDSSPLPPPTPTENRISEDPSSNSIGVFGNLKILAWLQLVQRSRAAMLAVRLGSNTSIFHLKKLAVMHRREYNPGERNYVEKHCEGELRQSTIASRTMVVATRLIQAS</sequence>
<dbReference type="AlphaFoldDB" id="A0A3P7N0D1"/>
<evidence type="ECO:0000313" key="3">
    <source>
        <dbReference type="Proteomes" id="UP000281553"/>
    </source>
</evidence>
<feature type="region of interest" description="Disordered" evidence="1">
    <location>
        <begin position="38"/>
        <end position="71"/>
    </location>
</feature>
<protein>
    <submittedName>
        <fullName evidence="2">Uncharacterized protein</fullName>
    </submittedName>
</protein>
<evidence type="ECO:0000256" key="1">
    <source>
        <dbReference type="SAM" id="MobiDB-lite"/>
    </source>
</evidence>
<proteinExistence type="predicted"/>
<organism evidence="2 3">
    <name type="scientific">Dibothriocephalus latus</name>
    <name type="common">Fish tapeworm</name>
    <name type="synonym">Diphyllobothrium latum</name>
    <dbReference type="NCBI Taxonomy" id="60516"/>
    <lineage>
        <taxon>Eukaryota</taxon>
        <taxon>Metazoa</taxon>
        <taxon>Spiralia</taxon>
        <taxon>Lophotrochozoa</taxon>
        <taxon>Platyhelminthes</taxon>
        <taxon>Cestoda</taxon>
        <taxon>Eucestoda</taxon>
        <taxon>Diphyllobothriidea</taxon>
        <taxon>Diphyllobothriidae</taxon>
        <taxon>Dibothriocephalus</taxon>
    </lineage>
</organism>
<gene>
    <name evidence="2" type="ORF">DILT_LOCUS15193</name>
</gene>
<evidence type="ECO:0000313" key="2">
    <source>
        <dbReference type="EMBL" id="VDN28528.1"/>
    </source>
</evidence>
<dbReference type="EMBL" id="UYRU01077799">
    <property type="protein sequence ID" value="VDN28528.1"/>
    <property type="molecule type" value="Genomic_DNA"/>
</dbReference>
<accession>A0A3P7N0D1</accession>
<name>A0A3P7N0D1_DIBLA</name>